<feature type="transmembrane region" description="Helical" evidence="6">
    <location>
        <begin position="104"/>
        <end position="122"/>
    </location>
</feature>
<keyword evidence="4 6" id="KW-0472">Membrane</keyword>
<feature type="domain" description="Sugar phosphate transporter" evidence="7">
    <location>
        <begin position="13"/>
        <end position="293"/>
    </location>
</feature>
<dbReference type="GO" id="GO:0016020">
    <property type="term" value="C:membrane"/>
    <property type="evidence" value="ECO:0007669"/>
    <property type="project" value="UniProtKB-SubCell"/>
</dbReference>
<keyword evidence="3 6" id="KW-1133">Transmembrane helix</keyword>
<feature type="region of interest" description="Disordered" evidence="5">
    <location>
        <begin position="307"/>
        <end position="363"/>
    </location>
</feature>
<evidence type="ECO:0000259" key="7">
    <source>
        <dbReference type="Pfam" id="PF03151"/>
    </source>
</evidence>
<feature type="transmembrane region" description="Helical" evidence="6">
    <location>
        <begin position="218"/>
        <end position="238"/>
    </location>
</feature>
<evidence type="ECO:0000256" key="4">
    <source>
        <dbReference type="ARBA" id="ARBA00023136"/>
    </source>
</evidence>
<dbReference type="Proteomes" id="UP000070544">
    <property type="component" value="Unassembled WGS sequence"/>
</dbReference>
<dbReference type="OrthoDB" id="10261634at2759"/>
<feature type="transmembrane region" description="Helical" evidence="6">
    <location>
        <begin position="38"/>
        <end position="62"/>
    </location>
</feature>
<reference evidence="8 9" key="1">
    <citation type="journal article" date="2015" name="Genome Biol. Evol.">
        <title>Phylogenomic analyses indicate that early fungi evolved digesting cell walls of algal ancestors of land plants.</title>
        <authorList>
            <person name="Chang Y."/>
            <person name="Wang S."/>
            <person name="Sekimoto S."/>
            <person name="Aerts A.L."/>
            <person name="Choi C."/>
            <person name="Clum A."/>
            <person name="LaButti K.M."/>
            <person name="Lindquist E.A."/>
            <person name="Yee Ngan C."/>
            <person name="Ohm R.A."/>
            <person name="Salamov A.A."/>
            <person name="Grigoriev I.V."/>
            <person name="Spatafora J.W."/>
            <person name="Berbee M.L."/>
        </authorList>
    </citation>
    <scope>NUCLEOTIDE SEQUENCE [LARGE SCALE GENOMIC DNA]</scope>
    <source>
        <strain evidence="8 9">JEL478</strain>
    </source>
</reference>
<evidence type="ECO:0000256" key="5">
    <source>
        <dbReference type="SAM" id="MobiDB-lite"/>
    </source>
</evidence>
<dbReference type="EMBL" id="KQ965776">
    <property type="protein sequence ID" value="KXS13603.1"/>
    <property type="molecule type" value="Genomic_DNA"/>
</dbReference>
<sequence length="363" mass="39133">MAAASNSVAFAWLAYYFAVNLAITIYNKSVMHFLHFSYPWILTGIHSLGSLAGCVILARTGAFTPKRLSTRDNLVMFAFSLLYTVNIAVSNLSLHAVTVPIHQVVRSSTPFFMILINIIWLAKYPSRPRFLSIVPTLLGVALATYGDYYATPWGLFLTLLGVVLSALKGVATNQVLVGPLKLHPLDLLLKMSPLALAQCLVCAVAAGEWQEYRDNFLWTRFAVVAIVGNGAVAFAMNYVSFTANKMTSAVTMGVAANVKQALSIVLSVWLFDLAVNATNVLGILITLGGGAWYTRVEFQERSAVQKLTDTPSSPKRALSSPGVAKSPVVVPRERSPGRNHSDHKDVVVEFGTGGGGPGNGHAY</sequence>
<gene>
    <name evidence="8" type="ORF">M427DRAFT_136390</name>
</gene>
<feature type="transmembrane region" description="Helical" evidence="6">
    <location>
        <begin position="7"/>
        <end position="26"/>
    </location>
</feature>
<evidence type="ECO:0000256" key="2">
    <source>
        <dbReference type="ARBA" id="ARBA00022692"/>
    </source>
</evidence>
<dbReference type="InterPro" id="IPR037185">
    <property type="entry name" value="EmrE-like"/>
</dbReference>
<proteinExistence type="predicted"/>
<dbReference type="Pfam" id="PF03151">
    <property type="entry name" value="TPT"/>
    <property type="match status" value="1"/>
</dbReference>
<dbReference type="InterPro" id="IPR050186">
    <property type="entry name" value="TPT_transporter"/>
</dbReference>
<accession>A0A139AB35</accession>
<dbReference type="OMA" id="MAGLNKW"/>
<dbReference type="PANTHER" id="PTHR11132">
    <property type="entry name" value="SOLUTE CARRIER FAMILY 35"/>
    <property type="match status" value="1"/>
</dbReference>
<dbReference type="InterPro" id="IPR004853">
    <property type="entry name" value="Sugar_P_trans_dom"/>
</dbReference>
<comment type="subcellular location">
    <subcellularLocation>
        <location evidence="1">Membrane</location>
        <topology evidence="1">Multi-pass membrane protein</topology>
    </subcellularLocation>
</comment>
<evidence type="ECO:0000313" key="8">
    <source>
        <dbReference type="EMBL" id="KXS13603.1"/>
    </source>
</evidence>
<feature type="transmembrane region" description="Helical" evidence="6">
    <location>
        <begin position="152"/>
        <end position="175"/>
    </location>
</feature>
<keyword evidence="9" id="KW-1185">Reference proteome</keyword>
<feature type="compositionally biased region" description="Basic and acidic residues" evidence="5">
    <location>
        <begin position="331"/>
        <end position="347"/>
    </location>
</feature>
<evidence type="ECO:0000313" key="9">
    <source>
        <dbReference type="Proteomes" id="UP000070544"/>
    </source>
</evidence>
<organism evidence="8 9">
    <name type="scientific">Gonapodya prolifera (strain JEL478)</name>
    <name type="common">Monoblepharis prolifera</name>
    <dbReference type="NCBI Taxonomy" id="1344416"/>
    <lineage>
        <taxon>Eukaryota</taxon>
        <taxon>Fungi</taxon>
        <taxon>Fungi incertae sedis</taxon>
        <taxon>Chytridiomycota</taxon>
        <taxon>Chytridiomycota incertae sedis</taxon>
        <taxon>Monoblepharidomycetes</taxon>
        <taxon>Monoblepharidales</taxon>
        <taxon>Gonapodyaceae</taxon>
        <taxon>Gonapodya</taxon>
    </lineage>
</organism>
<name>A0A139AB35_GONPJ</name>
<evidence type="ECO:0000256" key="6">
    <source>
        <dbReference type="SAM" id="Phobius"/>
    </source>
</evidence>
<dbReference type="SUPFAM" id="SSF103481">
    <property type="entry name" value="Multidrug resistance efflux transporter EmrE"/>
    <property type="match status" value="2"/>
</dbReference>
<dbReference type="AlphaFoldDB" id="A0A139AB35"/>
<evidence type="ECO:0000256" key="3">
    <source>
        <dbReference type="ARBA" id="ARBA00022989"/>
    </source>
</evidence>
<feature type="transmembrane region" description="Helical" evidence="6">
    <location>
        <begin position="74"/>
        <end position="92"/>
    </location>
</feature>
<feature type="compositionally biased region" description="Gly residues" evidence="5">
    <location>
        <begin position="351"/>
        <end position="363"/>
    </location>
</feature>
<feature type="transmembrane region" description="Helical" evidence="6">
    <location>
        <begin position="129"/>
        <end position="146"/>
    </location>
</feature>
<protein>
    <submittedName>
        <fullName evidence="8">TPT-domain-containing protein</fullName>
    </submittedName>
</protein>
<evidence type="ECO:0000256" key="1">
    <source>
        <dbReference type="ARBA" id="ARBA00004141"/>
    </source>
</evidence>
<keyword evidence="2 6" id="KW-0812">Transmembrane</keyword>